<dbReference type="InterPro" id="IPR036884">
    <property type="entry name" value="2Fe-2S-bd_dom_sf"/>
</dbReference>
<dbReference type="SUPFAM" id="SSF47741">
    <property type="entry name" value="CO dehydrogenase ISP C-domain like"/>
    <property type="match status" value="1"/>
</dbReference>
<feature type="domain" description="2Fe-2S ferredoxin-type" evidence="6">
    <location>
        <begin position="1"/>
        <end position="53"/>
    </location>
</feature>
<feature type="non-terminal residue" evidence="7">
    <location>
        <position position="1"/>
    </location>
</feature>
<dbReference type="GO" id="GO:0051537">
    <property type="term" value="F:2 iron, 2 sulfur cluster binding"/>
    <property type="evidence" value="ECO:0007669"/>
    <property type="project" value="UniProtKB-KW"/>
</dbReference>
<evidence type="ECO:0000256" key="2">
    <source>
        <dbReference type="ARBA" id="ARBA00022723"/>
    </source>
</evidence>
<dbReference type="GO" id="GO:0046872">
    <property type="term" value="F:metal ion binding"/>
    <property type="evidence" value="ECO:0007669"/>
    <property type="project" value="UniProtKB-KW"/>
</dbReference>
<proteinExistence type="predicted"/>
<protein>
    <recommendedName>
        <fullName evidence="6">2Fe-2S ferredoxin-type domain-containing protein</fullName>
    </recommendedName>
</protein>
<name>A0A382IZQ9_9ZZZZ</name>
<keyword evidence="3" id="KW-0560">Oxidoreductase</keyword>
<dbReference type="Pfam" id="PF01799">
    <property type="entry name" value="Fer2_2"/>
    <property type="match status" value="1"/>
</dbReference>
<evidence type="ECO:0000256" key="4">
    <source>
        <dbReference type="ARBA" id="ARBA00023004"/>
    </source>
</evidence>
<dbReference type="PANTHER" id="PTHR44379">
    <property type="entry name" value="OXIDOREDUCTASE WITH IRON-SULFUR SUBUNIT"/>
    <property type="match status" value="1"/>
</dbReference>
<organism evidence="7">
    <name type="scientific">marine metagenome</name>
    <dbReference type="NCBI Taxonomy" id="408172"/>
    <lineage>
        <taxon>unclassified sequences</taxon>
        <taxon>metagenomes</taxon>
        <taxon>ecological metagenomes</taxon>
    </lineage>
</organism>
<dbReference type="InterPro" id="IPR002888">
    <property type="entry name" value="2Fe-2S-bd"/>
</dbReference>
<evidence type="ECO:0000259" key="6">
    <source>
        <dbReference type="PROSITE" id="PS51085"/>
    </source>
</evidence>
<dbReference type="EMBL" id="UINC01070288">
    <property type="protein sequence ID" value="SVC04323.1"/>
    <property type="molecule type" value="Genomic_DNA"/>
</dbReference>
<dbReference type="InterPro" id="IPR036010">
    <property type="entry name" value="2Fe-2S_ferredoxin-like_sf"/>
</dbReference>
<dbReference type="InterPro" id="IPR051452">
    <property type="entry name" value="Diverse_Oxidoreductases"/>
</dbReference>
<evidence type="ECO:0000256" key="3">
    <source>
        <dbReference type="ARBA" id="ARBA00023002"/>
    </source>
</evidence>
<dbReference type="InterPro" id="IPR012675">
    <property type="entry name" value="Beta-grasp_dom_sf"/>
</dbReference>
<reference evidence="7" key="1">
    <citation type="submission" date="2018-05" db="EMBL/GenBank/DDBJ databases">
        <authorList>
            <person name="Lanie J.A."/>
            <person name="Ng W.-L."/>
            <person name="Kazmierczak K.M."/>
            <person name="Andrzejewski T.M."/>
            <person name="Davidsen T.M."/>
            <person name="Wayne K.J."/>
            <person name="Tettelin H."/>
            <person name="Glass J.I."/>
            <person name="Rusch D."/>
            <person name="Podicherti R."/>
            <person name="Tsui H.-C.T."/>
            <person name="Winkler M.E."/>
        </authorList>
    </citation>
    <scope>NUCLEOTIDE SEQUENCE</scope>
</reference>
<dbReference type="Gene3D" id="1.10.150.120">
    <property type="entry name" value="[2Fe-2S]-binding domain"/>
    <property type="match status" value="1"/>
</dbReference>
<dbReference type="Gene3D" id="3.10.20.30">
    <property type="match status" value="1"/>
</dbReference>
<sequence>VLRDQLDLFGVRVSCNEGECGSCTVILDSKPVTACIVLGMQAEGKEVLTIEGLGTVDNLHPIQQAYIEEQGFQCAFCTPGFIMATKAFLDENPDPTEEEAAIGISGNICRCGAYPYIVKSVLNAAKKLREQKHTE</sequence>
<evidence type="ECO:0000256" key="5">
    <source>
        <dbReference type="ARBA" id="ARBA00023014"/>
    </source>
</evidence>
<dbReference type="PROSITE" id="PS51085">
    <property type="entry name" value="2FE2S_FER_2"/>
    <property type="match status" value="1"/>
</dbReference>
<dbReference type="GO" id="GO:0016491">
    <property type="term" value="F:oxidoreductase activity"/>
    <property type="evidence" value="ECO:0007669"/>
    <property type="project" value="UniProtKB-KW"/>
</dbReference>
<dbReference type="SUPFAM" id="SSF54292">
    <property type="entry name" value="2Fe-2S ferredoxin-like"/>
    <property type="match status" value="1"/>
</dbReference>
<evidence type="ECO:0000256" key="1">
    <source>
        <dbReference type="ARBA" id="ARBA00022714"/>
    </source>
</evidence>
<dbReference type="InterPro" id="IPR006058">
    <property type="entry name" value="2Fe2S_fd_BS"/>
</dbReference>
<keyword evidence="5" id="KW-0411">Iron-sulfur</keyword>
<dbReference type="InterPro" id="IPR001041">
    <property type="entry name" value="2Fe-2S_ferredoxin-type"/>
</dbReference>
<accession>A0A382IZQ9</accession>
<dbReference type="PROSITE" id="PS00197">
    <property type="entry name" value="2FE2S_FER_1"/>
    <property type="match status" value="1"/>
</dbReference>
<dbReference type="PANTHER" id="PTHR44379:SF5">
    <property type="entry name" value="OXIDOREDUCTASE WITH IRON-SULFUR SUBUNIT"/>
    <property type="match status" value="1"/>
</dbReference>
<keyword evidence="4" id="KW-0408">Iron</keyword>
<gene>
    <name evidence="7" type="ORF">METZ01_LOCUS257177</name>
</gene>
<evidence type="ECO:0000313" key="7">
    <source>
        <dbReference type="EMBL" id="SVC04323.1"/>
    </source>
</evidence>
<keyword evidence="1" id="KW-0001">2Fe-2S</keyword>
<dbReference type="AlphaFoldDB" id="A0A382IZQ9"/>
<dbReference type="Pfam" id="PF00111">
    <property type="entry name" value="Fer2"/>
    <property type="match status" value="1"/>
</dbReference>
<keyword evidence="2" id="KW-0479">Metal-binding</keyword>